<dbReference type="PANTHER" id="PTHR15496:SF2">
    <property type="entry name" value="GENERAL TRANSCRIPTION FACTOR 3C POLYPEPTIDE 4"/>
    <property type="match status" value="1"/>
</dbReference>
<feature type="domain" description="Transcription factor IIIC 90kDa subunit N-terminal" evidence="1">
    <location>
        <begin position="21"/>
        <end position="427"/>
    </location>
</feature>
<dbReference type="PANTHER" id="PTHR15496">
    <property type="entry name" value="GENERAL TRANSCRIPTION FACTOR 3C POLYPEPTIDE 4 FAMILY"/>
    <property type="match status" value="1"/>
</dbReference>
<proteinExistence type="predicted"/>
<sequence>METRSGIPLGTKPQGNHPVSWNDDEQILVCLPTIVQILVPSLIDITQDEDPYLRIGVRPLKDIPCTPYNDTEVHSPSAQSTRLIAEQYRSATWSSTGLTSSGGCILTAVTTKHRVIHYTPSKNERSTSTAPWIPMIDMTDNIAQSILGHNTRRFRTIEQVNSFHTLAAKWSPTLAFDPIMQPLAILGLANKRGEISLWSYSSTKGFEHQATIQPHDSFTTELEWTAWRQHDGKFISYIISSSGTGAATISSVTIELGSDEQLGATILVSMDATVQETWFQEDHAIIDNISLCQDPAHDHRVKVALFKNTRVLIGEMDFDNTPLEPSWKEYWLQDSVTGVVGTSWSEDGKRIRIYTSEGQGLVLTVEEGHVELDVAATADINTNLVTKIMQQWDEEQASMDQEQISTANNARPVLHGTSISPIGLYTVYLFGFQEDVDGAYYDSDVNEVWAAFMAHQRQNDDSCKAYLLDKLRTQLSNPYFFFTCPFKSILHEPLEYLTQDDEEEENNGIAKWLKTMETMITDGAAQSTQSFKQHLYCDSRATAARALIRTGIELKRYKLIESTQFTLQSLEDMAHMYLAVHFADVCLNYILTLPDDALENAAERDLAVVLLLCDRVLDQPVTFDFAVNTVIKVCTKLSSCQSAQSESFAEEVSRAKQHLEKQEPVPKIPREKCPACPNLLSTVDNRLLICSSSHTWESCSITGKALATLDTQLCVHCGAKSMKSTGCKLADTILSQCVKCIICGSNLSAS</sequence>
<dbReference type="EMBL" id="JARTCD010000037">
    <property type="protein sequence ID" value="KAJ8656762.1"/>
    <property type="molecule type" value="Genomic_DNA"/>
</dbReference>
<keyword evidence="3" id="KW-1185">Reference proteome</keyword>
<dbReference type="InterPro" id="IPR044230">
    <property type="entry name" value="GTF3C4"/>
</dbReference>
<name>A0AAD7V273_9FUNG</name>
<protein>
    <recommendedName>
        <fullName evidence="1">Transcription factor IIIC 90kDa subunit N-terminal domain-containing protein</fullName>
    </recommendedName>
</protein>
<dbReference type="InterPro" id="IPR024761">
    <property type="entry name" value="TFIIIC_delta_N"/>
</dbReference>
<comment type="caution">
    <text evidence="2">The sequence shown here is derived from an EMBL/GenBank/DDBJ whole genome shotgun (WGS) entry which is preliminary data.</text>
</comment>
<reference evidence="2 3" key="1">
    <citation type="submission" date="2023-03" db="EMBL/GenBank/DDBJ databases">
        <title>Genome sequence of Lichtheimia ornata CBS 291.66.</title>
        <authorList>
            <person name="Mohabir J.T."/>
            <person name="Shea T.P."/>
            <person name="Kurbessoian T."/>
            <person name="Berby B."/>
            <person name="Fontaine J."/>
            <person name="Livny J."/>
            <person name="Gnirke A."/>
            <person name="Stajich J.E."/>
            <person name="Cuomo C.A."/>
        </authorList>
    </citation>
    <scope>NUCLEOTIDE SEQUENCE [LARGE SCALE GENOMIC DNA]</scope>
    <source>
        <strain evidence="2">CBS 291.66</strain>
    </source>
</reference>
<organism evidence="2 3">
    <name type="scientific">Lichtheimia ornata</name>
    <dbReference type="NCBI Taxonomy" id="688661"/>
    <lineage>
        <taxon>Eukaryota</taxon>
        <taxon>Fungi</taxon>
        <taxon>Fungi incertae sedis</taxon>
        <taxon>Mucoromycota</taxon>
        <taxon>Mucoromycotina</taxon>
        <taxon>Mucoromycetes</taxon>
        <taxon>Mucorales</taxon>
        <taxon>Lichtheimiaceae</taxon>
        <taxon>Lichtheimia</taxon>
    </lineage>
</organism>
<dbReference type="GO" id="GO:0006384">
    <property type="term" value="P:transcription initiation at RNA polymerase III promoter"/>
    <property type="evidence" value="ECO:0007669"/>
    <property type="project" value="InterPro"/>
</dbReference>
<evidence type="ECO:0000313" key="3">
    <source>
        <dbReference type="Proteomes" id="UP001234581"/>
    </source>
</evidence>
<dbReference type="Proteomes" id="UP001234581">
    <property type="component" value="Unassembled WGS sequence"/>
</dbReference>
<dbReference type="AlphaFoldDB" id="A0AAD7V273"/>
<dbReference type="Pfam" id="PF12657">
    <property type="entry name" value="TFIIIC_delta"/>
    <property type="match status" value="1"/>
</dbReference>
<dbReference type="GO" id="GO:0004402">
    <property type="term" value="F:histone acetyltransferase activity"/>
    <property type="evidence" value="ECO:0007669"/>
    <property type="project" value="InterPro"/>
</dbReference>
<gene>
    <name evidence="2" type="ORF">O0I10_007610</name>
</gene>
<evidence type="ECO:0000259" key="1">
    <source>
        <dbReference type="Pfam" id="PF12657"/>
    </source>
</evidence>
<evidence type="ECO:0000313" key="2">
    <source>
        <dbReference type="EMBL" id="KAJ8656762.1"/>
    </source>
</evidence>
<dbReference type="GO" id="GO:0000127">
    <property type="term" value="C:transcription factor TFIIIC complex"/>
    <property type="evidence" value="ECO:0007669"/>
    <property type="project" value="InterPro"/>
</dbReference>
<dbReference type="RefSeq" id="XP_058341675.1">
    <property type="nucleotide sequence ID" value="XM_058487624.1"/>
</dbReference>
<dbReference type="GeneID" id="83215018"/>
<accession>A0AAD7V273</accession>